<dbReference type="InterPro" id="IPR002942">
    <property type="entry name" value="S4_RNA-bd"/>
</dbReference>
<protein>
    <recommendedName>
        <fullName evidence="7">RNA-binding S4 domain-containing protein</fullName>
    </recommendedName>
</protein>
<name>X1VS14_9ZZZZ</name>
<feature type="non-terminal residue" evidence="8">
    <location>
        <position position="117"/>
    </location>
</feature>
<proteinExistence type="inferred from homology"/>
<dbReference type="GO" id="GO:0015935">
    <property type="term" value="C:small ribosomal subunit"/>
    <property type="evidence" value="ECO:0007669"/>
    <property type="project" value="InterPro"/>
</dbReference>
<keyword evidence="5" id="KW-0687">Ribonucleoprotein</keyword>
<accession>X1VS14</accession>
<evidence type="ECO:0000256" key="4">
    <source>
        <dbReference type="ARBA" id="ARBA00022980"/>
    </source>
</evidence>
<dbReference type="GO" id="GO:0003735">
    <property type="term" value="F:structural constituent of ribosome"/>
    <property type="evidence" value="ECO:0007669"/>
    <property type="project" value="InterPro"/>
</dbReference>
<dbReference type="SUPFAM" id="SSF55174">
    <property type="entry name" value="Alpha-L RNA-binding motif"/>
    <property type="match status" value="1"/>
</dbReference>
<feature type="region of interest" description="Disordered" evidence="6">
    <location>
        <begin position="92"/>
        <end position="117"/>
    </location>
</feature>
<comment type="similarity">
    <text evidence="1">Belongs to the universal ribosomal protein uS4 family.</text>
</comment>
<dbReference type="Gene3D" id="3.10.290.10">
    <property type="entry name" value="RNA-binding S4 domain"/>
    <property type="match status" value="1"/>
</dbReference>
<evidence type="ECO:0000256" key="1">
    <source>
        <dbReference type="ARBA" id="ARBA00007465"/>
    </source>
</evidence>
<reference evidence="8" key="1">
    <citation type="journal article" date="2014" name="Front. Microbiol.">
        <title>High frequency of phylogenetically diverse reductive dehalogenase-homologous genes in deep subseafloor sedimentary metagenomes.</title>
        <authorList>
            <person name="Kawai M."/>
            <person name="Futagami T."/>
            <person name="Toyoda A."/>
            <person name="Takaki Y."/>
            <person name="Nishi S."/>
            <person name="Hori S."/>
            <person name="Arai W."/>
            <person name="Tsubouchi T."/>
            <person name="Morono Y."/>
            <person name="Uchiyama I."/>
            <person name="Ito T."/>
            <person name="Fujiyama A."/>
            <person name="Inagaki F."/>
            <person name="Takami H."/>
        </authorList>
    </citation>
    <scope>NUCLEOTIDE SEQUENCE</scope>
    <source>
        <strain evidence="8">Expedition CK06-06</strain>
    </source>
</reference>
<evidence type="ECO:0000256" key="5">
    <source>
        <dbReference type="ARBA" id="ARBA00023274"/>
    </source>
</evidence>
<evidence type="ECO:0000313" key="8">
    <source>
        <dbReference type="EMBL" id="GAJ19881.1"/>
    </source>
</evidence>
<evidence type="ECO:0000256" key="3">
    <source>
        <dbReference type="ARBA" id="ARBA00022884"/>
    </source>
</evidence>
<dbReference type="PANTHER" id="PTHR11831:SF5">
    <property type="entry name" value="40S RIBOSOMAL PROTEIN S9"/>
    <property type="match status" value="1"/>
</dbReference>
<feature type="compositionally biased region" description="Polar residues" evidence="6">
    <location>
        <begin position="106"/>
        <end position="117"/>
    </location>
</feature>
<dbReference type="Pfam" id="PF01479">
    <property type="entry name" value="S4"/>
    <property type="match status" value="1"/>
</dbReference>
<dbReference type="GO" id="GO:0006412">
    <property type="term" value="P:translation"/>
    <property type="evidence" value="ECO:0007669"/>
    <property type="project" value="InterPro"/>
</dbReference>
<keyword evidence="2" id="KW-0699">rRNA-binding</keyword>
<dbReference type="InterPro" id="IPR022801">
    <property type="entry name" value="Ribosomal_uS4"/>
</dbReference>
<evidence type="ECO:0000256" key="6">
    <source>
        <dbReference type="SAM" id="MobiDB-lite"/>
    </source>
</evidence>
<keyword evidence="3" id="KW-0694">RNA-binding</keyword>
<comment type="caution">
    <text evidence="8">The sequence shown here is derived from an EMBL/GenBank/DDBJ whole genome shotgun (WGS) entry which is preliminary data.</text>
</comment>
<feature type="domain" description="RNA-binding S4" evidence="7">
    <location>
        <begin position="41"/>
        <end position="99"/>
    </location>
</feature>
<dbReference type="NCBIfam" id="NF003139">
    <property type="entry name" value="PRK04051.1"/>
    <property type="match status" value="1"/>
</dbReference>
<dbReference type="SMART" id="SM00363">
    <property type="entry name" value="S4"/>
    <property type="match status" value="1"/>
</dbReference>
<dbReference type="PANTHER" id="PTHR11831">
    <property type="entry name" value="30S 40S RIBOSOMAL PROTEIN"/>
    <property type="match status" value="1"/>
</dbReference>
<dbReference type="InterPro" id="IPR036986">
    <property type="entry name" value="S4_RNA-bd_sf"/>
</dbReference>
<dbReference type="AlphaFoldDB" id="X1VS14"/>
<sequence>VVERRIQEKQILDKLHRLGILPDAAALDDVLDLKLEDILGRRLQTLVFQRGLAQSIQQSRQLITHGHIAIEGRRVSSPSYLVLKDEETKIAYTPKSPLTNPDHPITKSTSVPTEPVS</sequence>
<dbReference type="NCBIfam" id="TIGR01018">
    <property type="entry name" value="uS4_arch"/>
    <property type="match status" value="1"/>
</dbReference>
<organism evidence="8">
    <name type="scientific">marine sediment metagenome</name>
    <dbReference type="NCBI Taxonomy" id="412755"/>
    <lineage>
        <taxon>unclassified sequences</taxon>
        <taxon>metagenomes</taxon>
        <taxon>ecological metagenomes</taxon>
    </lineage>
</organism>
<gene>
    <name evidence="8" type="ORF">S12H4_61363</name>
</gene>
<dbReference type="EMBL" id="BARW01040705">
    <property type="protein sequence ID" value="GAJ19881.1"/>
    <property type="molecule type" value="Genomic_DNA"/>
</dbReference>
<keyword evidence="4" id="KW-0689">Ribosomal protein</keyword>
<dbReference type="CDD" id="cd00165">
    <property type="entry name" value="S4"/>
    <property type="match status" value="1"/>
</dbReference>
<dbReference type="InterPro" id="IPR005710">
    <property type="entry name" value="Ribosomal_uS4_euk/arc"/>
</dbReference>
<evidence type="ECO:0000259" key="7">
    <source>
        <dbReference type="SMART" id="SM00363"/>
    </source>
</evidence>
<dbReference type="GO" id="GO:0042274">
    <property type="term" value="P:ribosomal small subunit biogenesis"/>
    <property type="evidence" value="ECO:0007669"/>
    <property type="project" value="TreeGrafter"/>
</dbReference>
<feature type="non-terminal residue" evidence="8">
    <location>
        <position position="1"/>
    </location>
</feature>
<evidence type="ECO:0000256" key="2">
    <source>
        <dbReference type="ARBA" id="ARBA00022730"/>
    </source>
</evidence>
<dbReference type="GO" id="GO:0019843">
    <property type="term" value="F:rRNA binding"/>
    <property type="evidence" value="ECO:0007669"/>
    <property type="project" value="UniProtKB-KW"/>
</dbReference>
<dbReference type="PROSITE" id="PS50889">
    <property type="entry name" value="S4"/>
    <property type="match status" value="1"/>
</dbReference>